<dbReference type="Proteomes" id="UP000694545">
    <property type="component" value="Unplaced"/>
</dbReference>
<dbReference type="OMA" id="CHHDYFG"/>
<evidence type="ECO:0000256" key="10">
    <source>
        <dbReference type="SAM" id="MobiDB-lite"/>
    </source>
</evidence>
<reference evidence="13" key="1">
    <citation type="submission" date="2025-08" db="UniProtKB">
        <authorList>
            <consortium name="Ensembl"/>
        </authorList>
    </citation>
    <scope>IDENTIFICATION</scope>
</reference>
<evidence type="ECO:0000256" key="7">
    <source>
        <dbReference type="ARBA" id="ARBA00023136"/>
    </source>
</evidence>
<comment type="caution">
    <text evidence="9">Lacks conserved residue(s) required for the propagation of feature annotation.</text>
</comment>
<feature type="domain" description="EGF-like" evidence="12">
    <location>
        <begin position="81"/>
        <end position="121"/>
    </location>
</feature>
<protein>
    <recommendedName>
        <fullName evidence="12">EGF-like domain-containing protein</fullName>
    </recommendedName>
</protein>
<evidence type="ECO:0000256" key="1">
    <source>
        <dbReference type="ARBA" id="ARBA00004167"/>
    </source>
</evidence>
<dbReference type="PANTHER" id="PTHR10740">
    <property type="entry name" value="TRANSFORMING GROWTH FACTOR ALPHA"/>
    <property type="match status" value="1"/>
</dbReference>
<keyword evidence="7 11" id="KW-0472">Membrane</keyword>
<comment type="subcellular location">
    <subcellularLocation>
        <location evidence="1">Membrane</location>
        <topology evidence="1">Single-pass membrane protein</topology>
    </subcellularLocation>
</comment>
<keyword evidence="6" id="KW-0339">Growth factor</keyword>
<evidence type="ECO:0000256" key="8">
    <source>
        <dbReference type="ARBA" id="ARBA00023157"/>
    </source>
</evidence>
<dbReference type="GO" id="GO:0008284">
    <property type="term" value="P:positive regulation of cell population proliferation"/>
    <property type="evidence" value="ECO:0007669"/>
    <property type="project" value="TreeGrafter"/>
</dbReference>
<feature type="disulfide bond" evidence="9">
    <location>
        <begin position="111"/>
        <end position="120"/>
    </location>
</feature>
<dbReference type="Gene3D" id="2.10.25.10">
    <property type="entry name" value="Laminin"/>
    <property type="match status" value="1"/>
</dbReference>
<proteinExistence type="predicted"/>
<dbReference type="GO" id="GO:0016020">
    <property type="term" value="C:membrane"/>
    <property type="evidence" value="ECO:0007669"/>
    <property type="project" value="UniProtKB-SubCell"/>
</dbReference>
<keyword evidence="14" id="KW-1185">Reference proteome</keyword>
<dbReference type="FunFam" id="2.10.25.10:FF:000158">
    <property type="entry name" value="proheparin-binding EGF-like growth factor"/>
    <property type="match status" value="1"/>
</dbReference>
<evidence type="ECO:0000313" key="14">
    <source>
        <dbReference type="Proteomes" id="UP000694545"/>
    </source>
</evidence>
<dbReference type="PROSITE" id="PS50026">
    <property type="entry name" value="EGF_3"/>
    <property type="match status" value="1"/>
</dbReference>
<feature type="region of interest" description="Disordered" evidence="10">
    <location>
        <begin position="58"/>
        <end position="84"/>
    </location>
</feature>
<dbReference type="GO" id="GO:0008083">
    <property type="term" value="F:growth factor activity"/>
    <property type="evidence" value="ECO:0007669"/>
    <property type="project" value="UniProtKB-KW"/>
</dbReference>
<name>A0A8D2LNB8_VARKO</name>
<keyword evidence="8 9" id="KW-1015">Disulfide bond</keyword>
<dbReference type="AlphaFoldDB" id="A0A8D2LNB8"/>
<dbReference type="PROSITE" id="PS00022">
    <property type="entry name" value="EGF_1"/>
    <property type="match status" value="1"/>
</dbReference>
<evidence type="ECO:0000256" key="4">
    <source>
        <dbReference type="ARBA" id="ARBA00022729"/>
    </source>
</evidence>
<feature type="transmembrane region" description="Helical" evidence="11">
    <location>
        <begin position="148"/>
        <end position="170"/>
    </location>
</feature>
<evidence type="ECO:0000313" key="13">
    <source>
        <dbReference type="Ensembl" id="ENSVKKP00000025082.1"/>
    </source>
</evidence>
<dbReference type="GO" id="GO:0007173">
    <property type="term" value="P:epidermal growth factor receptor signaling pathway"/>
    <property type="evidence" value="ECO:0007669"/>
    <property type="project" value="TreeGrafter"/>
</dbReference>
<dbReference type="InterPro" id="IPR000742">
    <property type="entry name" value="EGF"/>
</dbReference>
<keyword evidence="2 9" id="KW-0245">EGF-like domain</keyword>
<dbReference type="SUPFAM" id="SSF57196">
    <property type="entry name" value="EGF/Laminin"/>
    <property type="match status" value="1"/>
</dbReference>
<evidence type="ECO:0000256" key="11">
    <source>
        <dbReference type="SAM" id="Phobius"/>
    </source>
</evidence>
<accession>A0A8D2LNB8</accession>
<reference evidence="13" key="2">
    <citation type="submission" date="2025-09" db="UniProtKB">
        <authorList>
            <consortium name="Ensembl"/>
        </authorList>
    </citation>
    <scope>IDENTIFICATION</scope>
</reference>
<keyword evidence="5 11" id="KW-1133">Transmembrane helix</keyword>
<dbReference type="GO" id="GO:0005154">
    <property type="term" value="F:epidermal growth factor receptor binding"/>
    <property type="evidence" value="ECO:0007669"/>
    <property type="project" value="TreeGrafter"/>
</dbReference>
<evidence type="ECO:0000256" key="6">
    <source>
        <dbReference type="ARBA" id="ARBA00023030"/>
    </source>
</evidence>
<keyword evidence="4" id="KW-0732">Signal</keyword>
<dbReference type="GO" id="GO:0005615">
    <property type="term" value="C:extracellular space"/>
    <property type="evidence" value="ECO:0007669"/>
    <property type="project" value="TreeGrafter"/>
</dbReference>
<evidence type="ECO:0000256" key="2">
    <source>
        <dbReference type="ARBA" id="ARBA00022536"/>
    </source>
</evidence>
<evidence type="ECO:0000256" key="9">
    <source>
        <dbReference type="PROSITE-ProRule" id="PRU00076"/>
    </source>
</evidence>
<sequence>MVEMEIEFECQVTGIGQGLMKGPNTATLSYMEAEQITHISNSNKYFFSLGEIKKPAKFVSGKKSPNKPKIRGNNEKKNRKKKSPCEGKFKNFCVHGECKYIKDIQAPTCKCHQDYFGERCIEQFLKTQRSNDAAGHSTTVLMVHSTTVLVKAAVGLSVLSFIVIVIIVIVQVRKKCPKYDEKEERKKLQQDNASSSNGV</sequence>
<evidence type="ECO:0000259" key="12">
    <source>
        <dbReference type="PROSITE" id="PS50026"/>
    </source>
</evidence>
<dbReference type="PANTHER" id="PTHR10740:SF12">
    <property type="entry name" value="AMPHIREGULIN"/>
    <property type="match status" value="1"/>
</dbReference>
<evidence type="ECO:0000256" key="3">
    <source>
        <dbReference type="ARBA" id="ARBA00022692"/>
    </source>
</evidence>
<keyword evidence="3 11" id="KW-0812">Transmembrane</keyword>
<dbReference type="Ensembl" id="ENSVKKT00000025692.1">
    <property type="protein sequence ID" value="ENSVKKP00000025082.1"/>
    <property type="gene ID" value="ENSVKKG00000016496.1"/>
</dbReference>
<evidence type="ECO:0000256" key="5">
    <source>
        <dbReference type="ARBA" id="ARBA00022989"/>
    </source>
</evidence>
<organism evidence="13 14">
    <name type="scientific">Varanus komodoensis</name>
    <name type="common">Komodo dragon</name>
    <dbReference type="NCBI Taxonomy" id="61221"/>
    <lineage>
        <taxon>Eukaryota</taxon>
        <taxon>Metazoa</taxon>
        <taxon>Chordata</taxon>
        <taxon>Craniata</taxon>
        <taxon>Vertebrata</taxon>
        <taxon>Euteleostomi</taxon>
        <taxon>Lepidosauria</taxon>
        <taxon>Squamata</taxon>
        <taxon>Bifurcata</taxon>
        <taxon>Unidentata</taxon>
        <taxon>Episquamata</taxon>
        <taxon>Toxicofera</taxon>
        <taxon>Anguimorpha</taxon>
        <taxon>Paleoanguimorpha</taxon>
        <taxon>Varanoidea</taxon>
        <taxon>Varanidae</taxon>
        <taxon>Varanus</taxon>
    </lineage>
</organism>